<dbReference type="GO" id="GO:0016301">
    <property type="term" value="F:kinase activity"/>
    <property type="evidence" value="ECO:0007669"/>
    <property type="project" value="UniProtKB-KW"/>
</dbReference>
<sequence>MSISTPSARLLTELDHIRISKLLQRPALASTELAAAIEEVIDGAELISSYDAPPTLVTMYSQVLIADTQTGEQRKLTLCYPDDAEPATGFVSVLSPVGSSLLGLSAGQLATWRMPHGSTASAQILEILFQPEESGDYLL</sequence>
<keyword evidence="2" id="KW-0418">Kinase</keyword>
<accession>A0ABW0Q7L5</accession>
<comment type="caution">
    <text evidence="2">The sequence shown here is derived from an EMBL/GenBank/DDBJ whole genome shotgun (WGS) entry which is preliminary data.</text>
</comment>
<organism evidence="2 3">
    <name type="scientific">Polaromonas jejuensis</name>
    <dbReference type="NCBI Taxonomy" id="457502"/>
    <lineage>
        <taxon>Bacteria</taxon>
        <taxon>Pseudomonadati</taxon>
        <taxon>Pseudomonadota</taxon>
        <taxon>Betaproteobacteria</taxon>
        <taxon>Burkholderiales</taxon>
        <taxon>Comamonadaceae</taxon>
        <taxon>Polaromonas</taxon>
    </lineage>
</organism>
<dbReference type="PANTHER" id="PTHR30437:SF5">
    <property type="entry name" value="REGULATOR OF NUCLEOSIDE DIPHOSPHATE KINASE"/>
    <property type="match status" value="1"/>
</dbReference>
<dbReference type="InterPro" id="IPR001437">
    <property type="entry name" value="Tscrpt_elong_fac_GreA/B_C"/>
</dbReference>
<feature type="domain" description="Transcription elongation factor GreA/GreB C-terminal" evidence="1">
    <location>
        <begin position="56"/>
        <end position="127"/>
    </location>
</feature>
<dbReference type="Proteomes" id="UP001596084">
    <property type="component" value="Unassembled WGS sequence"/>
</dbReference>
<evidence type="ECO:0000259" key="1">
    <source>
        <dbReference type="Pfam" id="PF01272"/>
    </source>
</evidence>
<dbReference type="NCBIfam" id="NF004396">
    <property type="entry name" value="PRK05753.1"/>
    <property type="match status" value="1"/>
</dbReference>
<evidence type="ECO:0000313" key="2">
    <source>
        <dbReference type="EMBL" id="MFC5520525.1"/>
    </source>
</evidence>
<dbReference type="InterPro" id="IPR023459">
    <property type="entry name" value="Tscrpt_elong_fac_GreA/B_fam"/>
</dbReference>
<dbReference type="SUPFAM" id="SSF54534">
    <property type="entry name" value="FKBP-like"/>
    <property type="match status" value="1"/>
</dbReference>
<reference evidence="3" key="1">
    <citation type="journal article" date="2019" name="Int. J. Syst. Evol. Microbiol.">
        <title>The Global Catalogue of Microorganisms (GCM) 10K type strain sequencing project: providing services to taxonomists for standard genome sequencing and annotation.</title>
        <authorList>
            <consortium name="The Broad Institute Genomics Platform"/>
            <consortium name="The Broad Institute Genome Sequencing Center for Infectious Disease"/>
            <person name="Wu L."/>
            <person name="Ma J."/>
        </authorList>
    </citation>
    <scope>NUCLEOTIDE SEQUENCE [LARGE SCALE GENOMIC DNA]</scope>
    <source>
        <strain evidence="3">CGMCC 4.7277</strain>
    </source>
</reference>
<dbReference type="Gene3D" id="3.10.50.30">
    <property type="entry name" value="Transcription elongation factor, GreA/GreB, C-terminal domain"/>
    <property type="match status" value="1"/>
</dbReference>
<dbReference type="Pfam" id="PF01272">
    <property type="entry name" value="GreA_GreB"/>
    <property type="match status" value="1"/>
</dbReference>
<keyword evidence="2" id="KW-0808">Transferase</keyword>
<name>A0ABW0Q7L5_9BURK</name>
<dbReference type="EMBL" id="JBHSMX010000011">
    <property type="protein sequence ID" value="MFC5520525.1"/>
    <property type="molecule type" value="Genomic_DNA"/>
</dbReference>
<evidence type="ECO:0000313" key="3">
    <source>
        <dbReference type="Proteomes" id="UP001596084"/>
    </source>
</evidence>
<dbReference type="InterPro" id="IPR036953">
    <property type="entry name" value="GreA/GreB_C_sf"/>
</dbReference>
<dbReference type="RefSeq" id="WP_068831347.1">
    <property type="nucleotide sequence ID" value="NZ_JBHSMX010000011.1"/>
</dbReference>
<keyword evidence="3" id="KW-1185">Reference proteome</keyword>
<proteinExistence type="predicted"/>
<gene>
    <name evidence="2" type="primary">rnk</name>
    <name evidence="2" type="ORF">ACFPP7_06305</name>
</gene>
<protein>
    <submittedName>
        <fullName evidence="2">Nucleoside diphosphate kinase regulator</fullName>
    </submittedName>
</protein>
<dbReference type="PANTHER" id="PTHR30437">
    <property type="entry name" value="TRANSCRIPTION ELONGATION FACTOR GREA"/>
    <property type="match status" value="1"/>
</dbReference>